<dbReference type="SFLD" id="SFLDS00003">
    <property type="entry name" value="Haloacid_Dehalogenase"/>
    <property type="match status" value="1"/>
</dbReference>
<organism evidence="1 2">
    <name type="scientific">Paenibacillus macquariensis</name>
    <dbReference type="NCBI Taxonomy" id="948756"/>
    <lineage>
        <taxon>Bacteria</taxon>
        <taxon>Bacillati</taxon>
        <taxon>Bacillota</taxon>
        <taxon>Bacilli</taxon>
        <taxon>Bacillales</taxon>
        <taxon>Paenibacillaceae</taxon>
        <taxon>Paenibacillus</taxon>
    </lineage>
</organism>
<dbReference type="Gene3D" id="3.40.50.1000">
    <property type="entry name" value="HAD superfamily/HAD-like"/>
    <property type="match status" value="1"/>
</dbReference>
<dbReference type="PANTHER" id="PTHR43434">
    <property type="entry name" value="PHOSPHOGLYCOLATE PHOSPHATASE"/>
    <property type="match status" value="1"/>
</dbReference>
<dbReference type="Gene3D" id="1.10.150.240">
    <property type="entry name" value="Putative phosphatase, domain 2"/>
    <property type="match status" value="1"/>
</dbReference>
<dbReference type="EMBL" id="FTNK01000018">
    <property type="protein sequence ID" value="SIR55530.1"/>
    <property type="molecule type" value="Genomic_DNA"/>
</dbReference>
<comment type="caution">
    <text evidence="1">The sequence shown here is derived from an EMBL/GenBank/DDBJ whole genome shotgun (WGS) entry which is preliminary data.</text>
</comment>
<dbReference type="InterPro" id="IPR041492">
    <property type="entry name" value="HAD_2"/>
</dbReference>
<dbReference type="SFLD" id="SFLDG01135">
    <property type="entry name" value="C1.5.6:_HAD__Beta-PGM__Phospha"/>
    <property type="match status" value="1"/>
</dbReference>
<dbReference type="InterPro" id="IPR023214">
    <property type="entry name" value="HAD_sf"/>
</dbReference>
<dbReference type="Proteomes" id="UP000186666">
    <property type="component" value="Unassembled WGS sequence"/>
</dbReference>
<dbReference type="PANTHER" id="PTHR43434:SF20">
    <property type="entry name" value="5'-NUCLEOTIDASE"/>
    <property type="match status" value="1"/>
</dbReference>
<keyword evidence="2" id="KW-1185">Reference proteome</keyword>
<dbReference type="InterPro" id="IPR036412">
    <property type="entry name" value="HAD-like_sf"/>
</dbReference>
<dbReference type="RefSeq" id="WP_068588361.1">
    <property type="nucleotide sequence ID" value="NZ_FTNK01000018.1"/>
</dbReference>
<name>A0ABY1KBI1_9BACL</name>
<gene>
    <name evidence="1" type="ORF">SAMN05421578_11881</name>
</gene>
<dbReference type="SUPFAM" id="SSF56784">
    <property type="entry name" value="HAD-like"/>
    <property type="match status" value="1"/>
</dbReference>
<proteinExistence type="predicted"/>
<dbReference type="InterPro" id="IPR050155">
    <property type="entry name" value="HAD-like_hydrolase_sf"/>
</dbReference>
<sequence length="220" mass="24879">MEFKNILFDLDGTLTDPKMGITQAVQYALTRFDIFEDNLDNLEPFIGPPLAISFAEVYGFSESDCKKAVGYYREYFSDRGLYENEVYAGIPELLQSLINQGRTLIVATSKPTVFADKIIQHFGMTSYFKQIYGSNLDGTRSDKGEIIQAAIEENNLDKSQTVMIGDRKHDIIGAHKSGISSIAVEYGYGSQEELTESKPTYIVKTVEELKYHFCEEVRMK</sequence>
<dbReference type="SFLD" id="SFLDG01129">
    <property type="entry name" value="C1.5:_HAD__Beta-PGM__Phosphata"/>
    <property type="match status" value="1"/>
</dbReference>
<dbReference type="CDD" id="cd04302">
    <property type="entry name" value="HAD_5NT"/>
    <property type="match status" value="1"/>
</dbReference>
<evidence type="ECO:0000313" key="1">
    <source>
        <dbReference type="EMBL" id="SIR55530.1"/>
    </source>
</evidence>
<dbReference type="Pfam" id="PF13419">
    <property type="entry name" value="HAD_2"/>
    <property type="match status" value="1"/>
</dbReference>
<evidence type="ECO:0000313" key="2">
    <source>
        <dbReference type="Proteomes" id="UP000186666"/>
    </source>
</evidence>
<dbReference type="InterPro" id="IPR023198">
    <property type="entry name" value="PGP-like_dom2"/>
</dbReference>
<reference evidence="1 2" key="1">
    <citation type="submission" date="2017-01" db="EMBL/GenBank/DDBJ databases">
        <authorList>
            <person name="Varghese N."/>
            <person name="Submissions S."/>
        </authorList>
    </citation>
    <scope>NUCLEOTIDE SEQUENCE [LARGE SCALE GENOMIC DNA]</scope>
    <source>
        <strain evidence="1 2">ATCC 23464</strain>
    </source>
</reference>
<protein>
    <submittedName>
        <fullName evidence="1">Phosphoglycolate phosphatase</fullName>
    </submittedName>
</protein>
<accession>A0ABY1KBI1</accession>